<sequence length="78" mass="8698">MRVTRPTAAAAAQGFGYTARALIERRVTANWFIGTAVDIQQAKDYTPSHLLLYVRYSAAGWQGDMDLPPQPLVPYADW</sequence>
<evidence type="ECO:0000256" key="3">
    <source>
        <dbReference type="ARBA" id="ARBA00022803"/>
    </source>
</evidence>
<dbReference type="Pfam" id="PF05420">
    <property type="entry name" value="BCSC_C"/>
    <property type="match status" value="1"/>
</dbReference>
<proteinExistence type="predicted"/>
<dbReference type="EMBL" id="LR134141">
    <property type="protein sequence ID" value="VEA00326.1"/>
    <property type="molecule type" value="Genomic_DNA"/>
</dbReference>
<dbReference type="GO" id="GO:0019867">
    <property type="term" value="C:outer membrane"/>
    <property type="evidence" value="ECO:0007669"/>
    <property type="project" value="InterPro"/>
</dbReference>
<feature type="domain" description="Cellulose synthase operon C C-terminal" evidence="4">
    <location>
        <begin position="8"/>
        <end position="57"/>
    </location>
</feature>
<keyword evidence="1" id="KW-0732">Signal</keyword>
<evidence type="ECO:0000259" key="4">
    <source>
        <dbReference type="Pfam" id="PF05420"/>
    </source>
</evidence>
<dbReference type="GO" id="GO:0030244">
    <property type="term" value="P:cellulose biosynthetic process"/>
    <property type="evidence" value="ECO:0007669"/>
    <property type="project" value="InterPro"/>
</dbReference>
<evidence type="ECO:0000256" key="2">
    <source>
        <dbReference type="ARBA" id="ARBA00022737"/>
    </source>
</evidence>
<evidence type="ECO:0000313" key="6">
    <source>
        <dbReference type="Proteomes" id="UP000267858"/>
    </source>
</evidence>
<dbReference type="AlphaFoldDB" id="A0A6D2G216"/>
<name>A0A6D2G216_SALER</name>
<evidence type="ECO:0000313" key="5">
    <source>
        <dbReference type="EMBL" id="VEA00326.1"/>
    </source>
</evidence>
<dbReference type="InterPro" id="IPR008410">
    <property type="entry name" value="BCSC_C"/>
</dbReference>
<dbReference type="Proteomes" id="UP000267858">
    <property type="component" value="Chromosome"/>
</dbReference>
<accession>A0A6D2G216</accession>
<keyword evidence="2" id="KW-0677">Repeat</keyword>
<keyword evidence="3" id="KW-0802">TPR repeat</keyword>
<reference evidence="5 6" key="1">
    <citation type="submission" date="2018-12" db="EMBL/GenBank/DDBJ databases">
        <authorList>
            <consortium name="Pathogen Informatics"/>
        </authorList>
    </citation>
    <scope>NUCLEOTIDE SEQUENCE [LARGE SCALE GENOMIC DNA]</scope>
    <source>
        <strain evidence="5 6">NCTC5773</strain>
    </source>
</reference>
<evidence type="ECO:0000256" key="1">
    <source>
        <dbReference type="ARBA" id="ARBA00022729"/>
    </source>
</evidence>
<gene>
    <name evidence="5" type="primary">bcsC_4</name>
    <name evidence="5" type="ORF">NCTC5773_00285</name>
</gene>
<protein>
    <submittedName>
        <fullName evidence="5">Cellulose synthase operon protein C</fullName>
    </submittedName>
</protein>
<organism evidence="5 6">
    <name type="scientific">Salmonella enterica subsp. salamae</name>
    <dbReference type="NCBI Taxonomy" id="59202"/>
    <lineage>
        <taxon>Bacteria</taxon>
        <taxon>Pseudomonadati</taxon>
        <taxon>Pseudomonadota</taxon>
        <taxon>Gammaproteobacteria</taxon>
        <taxon>Enterobacterales</taxon>
        <taxon>Enterobacteriaceae</taxon>
        <taxon>Salmonella</taxon>
    </lineage>
</organism>